<reference evidence="1 2" key="1">
    <citation type="submission" date="2018-08" db="EMBL/GenBank/DDBJ databases">
        <title>Recombination of ecologically and evolutionarily significant loci maintains genetic cohesion in the Pseudomonas syringae species complex.</title>
        <authorList>
            <person name="Dillon M."/>
            <person name="Thakur S."/>
            <person name="Almeida R.N.D."/>
            <person name="Weir B.S."/>
            <person name="Guttman D.S."/>
        </authorList>
    </citation>
    <scope>NUCLEOTIDE SEQUENCE [LARGE SCALE GENOMIC DNA]</scope>
    <source>
        <strain evidence="1 2">ICMP 4086</strain>
    </source>
</reference>
<sequence length="364" mass="42065">MMIGSDDLDKLEAEQFHGFVCFPEGNPKVTLGWSTHSKLVEAINSELTFFKSELNKEVYFHEHEYLIYEDYFIWWFSFFEKDPLIKNQVASELERKINDVLRAFPDAADKEFVRTDQPDFLPDPDFLMHYFSIVEGADLELKSREAPKEKSYEKESVDISLFDSPMSVVAFKAVINNYFQNSTEENLSYFAAEDGFFSTRRPENKLLREELLPIYYMKKIKAADDEILSFGLKADIFDLKISQADGLTKEILEITWALPEGDHKLLSLVAQVGSGFLPVKNRANFKKMSDSLGEKIVSAINGKHKKQYPDQRSLLVVIPQDYTYQGDESLIQETITQVQQSLVGGKRKFEKIYLLCGNRFYTVY</sequence>
<dbReference type="AlphaFoldDB" id="A0A0P9MQB8"/>
<dbReference type="Proteomes" id="UP000278587">
    <property type="component" value="Unassembled WGS sequence"/>
</dbReference>
<proteinExistence type="predicted"/>
<dbReference type="EMBL" id="RBOC01000135">
    <property type="protein sequence ID" value="RMM07628.1"/>
    <property type="molecule type" value="Genomic_DNA"/>
</dbReference>
<dbReference type="OrthoDB" id="6967342at2"/>
<comment type="caution">
    <text evidence="1">The sequence shown here is derived from an EMBL/GenBank/DDBJ whole genome shotgun (WGS) entry which is preliminary data.</text>
</comment>
<gene>
    <name evidence="1" type="ORF">ALQ84_04050</name>
</gene>
<evidence type="ECO:0000313" key="2">
    <source>
        <dbReference type="Proteomes" id="UP000278587"/>
    </source>
</evidence>
<dbReference type="RefSeq" id="WP_055008711.1">
    <property type="nucleotide sequence ID" value="NZ_LJPW01000059.1"/>
</dbReference>
<organism evidence="1 2">
    <name type="scientific">Pseudomonas caricapapayae</name>
    <dbReference type="NCBI Taxonomy" id="46678"/>
    <lineage>
        <taxon>Bacteria</taxon>
        <taxon>Pseudomonadati</taxon>
        <taxon>Pseudomonadota</taxon>
        <taxon>Gammaproteobacteria</taxon>
        <taxon>Pseudomonadales</taxon>
        <taxon>Pseudomonadaceae</taxon>
        <taxon>Pseudomonas</taxon>
    </lineage>
</organism>
<protein>
    <submittedName>
        <fullName evidence="1">Uncharacterized protein</fullName>
    </submittedName>
</protein>
<evidence type="ECO:0000313" key="1">
    <source>
        <dbReference type="EMBL" id="RMM07628.1"/>
    </source>
</evidence>
<name>A0A0P9MQB8_9PSED</name>
<accession>A0A0P9MQB8</accession>